<gene>
    <name evidence="8" type="ORF">BDK51DRAFT_7277</name>
</gene>
<dbReference type="PANTHER" id="PTHR11742:SF6">
    <property type="entry name" value="MANNOSYL-OLIGOSACCHARIDE ALPHA-1,2-MANNOSIDASE IA-RELATED"/>
    <property type="match status" value="1"/>
</dbReference>
<dbReference type="Pfam" id="PF01532">
    <property type="entry name" value="Glyco_hydro_47"/>
    <property type="match status" value="1"/>
</dbReference>
<protein>
    <recommendedName>
        <fullName evidence="7">alpha-1,2-Mannosidase</fullName>
        <ecNumber evidence="7">3.2.1.-</ecNumber>
    </recommendedName>
</protein>
<dbReference type="AlphaFoldDB" id="A0A4P9W2V5"/>
<dbReference type="InterPro" id="IPR012341">
    <property type="entry name" value="6hp_glycosidase-like_sf"/>
</dbReference>
<keyword evidence="4 7" id="KW-0378">Hydrolase</keyword>
<name>A0A4P9W2V5_9FUNG</name>
<dbReference type="InterPro" id="IPR001382">
    <property type="entry name" value="Glyco_hydro_47"/>
</dbReference>
<dbReference type="Gene3D" id="1.50.10.10">
    <property type="match status" value="1"/>
</dbReference>
<evidence type="ECO:0000256" key="3">
    <source>
        <dbReference type="ARBA" id="ARBA00007658"/>
    </source>
</evidence>
<organism evidence="8 9">
    <name type="scientific">Blyttiomyces helicus</name>
    <dbReference type="NCBI Taxonomy" id="388810"/>
    <lineage>
        <taxon>Eukaryota</taxon>
        <taxon>Fungi</taxon>
        <taxon>Fungi incertae sedis</taxon>
        <taxon>Chytridiomycota</taxon>
        <taxon>Chytridiomycota incertae sedis</taxon>
        <taxon>Chytridiomycetes</taxon>
        <taxon>Chytridiomycetes incertae sedis</taxon>
        <taxon>Blyttiomyces</taxon>
    </lineage>
</organism>
<sequence length="106" mass="12278">FSPTEARNPLRPEVIESIFYMHRLTHNPKYRIWAMQIAKNINAHLRLPTGFSGTANVNYLPTPLEDQQESFFLAETLKYLFLIFADDDFLPLDKFVINTEAHPLGV</sequence>
<proteinExistence type="inferred from homology"/>
<evidence type="ECO:0000256" key="4">
    <source>
        <dbReference type="ARBA" id="ARBA00022801"/>
    </source>
</evidence>
<accession>A0A4P9W2V5</accession>
<evidence type="ECO:0000313" key="9">
    <source>
        <dbReference type="Proteomes" id="UP000269721"/>
    </source>
</evidence>
<keyword evidence="6" id="KW-0106">Calcium</keyword>
<comment type="pathway">
    <text evidence="2">Protein modification; protein glycosylation.</text>
</comment>
<dbReference type="PRINTS" id="PR00747">
    <property type="entry name" value="GLYHDRLASE47"/>
</dbReference>
<feature type="binding site" evidence="6">
    <location>
        <position position="99"/>
    </location>
    <ligand>
        <name>Ca(2+)</name>
        <dbReference type="ChEBI" id="CHEBI:29108"/>
    </ligand>
</feature>
<reference evidence="9" key="1">
    <citation type="journal article" date="2018" name="Nat. Microbiol.">
        <title>Leveraging single-cell genomics to expand the fungal tree of life.</title>
        <authorList>
            <person name="Ahrendt S.R."/>
            <person name="Quandt C.A."/>
            <person name="Ciobanu D."/>
            <person name="Clum A."/>
            <person name="Salamov A."/>
            <person name="Andreopoulos B."/>
            <person name="Cheng J.F."/>
            <person name="Woyke T."/>
            <person name="Pelin A."/>
            <person name="Henrissat B."/>
            <person name="Reynolds N.K."/>
            <person name="Benny G.L."/>
            <person name="Smith M.E."/>
            <person name="James T.Y."/>
            <person name="Grigoriev I.V."/>
        </authorList>
    </citation>
    <scope>NUCLEOTIDE SEQUENCE [LARGE SCALE GENOMIC DNA]</scope>
</reference>
<feature type="non-terminal residue" evidence="8">
    <location>
        <position position="106"/>
    </location>
</feature>
<keyword evidence="7" id="KW-0326">Glycosidase</keyword>
<dbReference type="GO" id="GO:0004571">
    <property type="term" value="F:mannosyl-oligosaccharide 1,2-alpha-mannosidase activity"/>
    <property type="evidence" value="ECO:0007669"/>
    <property type="project" value="InterPro"/>
</dbReference>
<keyword evidence="5" id="KW-1015">Disulfide bond</keyword>
<evidence type="ECO:0000256" key="7">
    <source>
        <dbReference type="RuleBase" id="RU361193"/>
    </source>
</evidence>
<keyword evidence="9" id="KW-1185">Reference proteome</keyword>
<evidence type="ECO:0000256" key="2">
    <source>
        <dbReference type="ARBA" id="ARBA00004922"/>
    </source>
</evidence>
<dbReference type="EMBL" id="KZ998147">
    <property type="protein sequence ID" value="RKO86494.1"/>
    <property type="molecule type" value="Genomic_DNA"/>
</dbReference>
<dbReference type="GO" id="GO:0005509">
    <property type="term" value="F:calcium ion binding"/>
    <property type="evidence" value="ECO:0007669"/>
    <property type="project" value="InterPro"/>
</dbReference>
<evidence type="ECO:0000256" key="1">
    <source>
        <dbReference type="ARBA" id="ARBA00001913"/>
    </source>
</evidence>
<dbReference type="InterPro" id="IPR050749">
    <property type="entry name" value="Glycosyl_Hydrolase_47"/>
</dbReference>
<dbReference type="EC" id="3.2.1.-" evidence="7"/>
<keyword evidence="6" id="KW-0479">Metal-binding</keyword>
<evidence type="ECO:0000256" key="6">
    <source>
        <dbReference type="PIRSR" id="PIRSR601382-2"/>
    </source>
</evidence>
<dbReference type="OrthoDB" id="8118055at2759"/>
<dbReference type="SUPFAM" id="SSF48225">
    <property type="entry name" value="Seven-hairpin glycosidases"/>
    <property type="match status" value="1"/>
</dbReference>
<evidence type="ECO:0000313" key="8">
    <source>
        <dbReference type="EMBL" id="RKO86494.1"/>
    </source>
</evidence>
<dbReference type="GO" id="GO:0005975">
    <property type="term" value="P:carbohydrate metabolic process"/>
    <property type="evidence" value="ECO:0007669"/>
    <property type="project" value="InterPro"/>
</dbReference>
<dbReference type="GO" id="GO:0005783">
    <property type="term" value="C:endoplasmic reticulum"/>
    <property type="evidence" value="ECO:0007669"/>
    <property type="project" value="TreeGrafter"/>
</dbReference>
<comment type="cofactor">
    <cofactor evidence="1 6">
        <name>Ca(2+)</name>
        <dbReference type="ChEBI" id="CHEBI:29108"/>
    </cofactor>
</comment>
<feature type="non-terminal residue" evidence="8">
    <location>
        <position position="1"/>
    </location>
</feature>
<dbReference type="Proteomes" id="UP000269721">
    <property type="component" value="Unassembled WGS sequence"/>
</dbReference>
<comment type="similarity">
    <text evidence="3 7">Belongs to the glycosyl hydrolase 47 family.</text>
</comment>
<dbReference type="PANTHER" id="PTHR11742">
    <property type="entry name" value="MANNOSYL-OLIGOSACCHARIDE ALPHA-1,2-MANNOSIDASE-RELATED"/>
    <property type="match status" value="1"/>
</dbReference>
<dbReference type="GO" id="GO:0036503">
    <property type="term" value="P:ERAD pathway"/>
    <property type="evidence" value="ECO:0007669"/>
    <property type="project" value="UniProtKB-ARBA"/>
</dbReference>
<dbReference type="GO" id="GO:0000139">
    <property type="term" value="C:Golgi membrane"/>
    <property type="evidence" value="ECO:0007669"/>
    <property type="project" value="TreeGrafter"/>
</dbReference>
<evidence type="ECO:0000256" key="5">
    <source>
        <dbReference type="ARBA" id="ARBA00023157"/>
    </source>
</evidence>
<dbReference type="InterPro" id="IPR036026">
    <property type="entry name" value="Seven-hairpin_glycosidases"/>
</dbReference>